<reference evidence="13" key="1">
    <citation type="journal article" date="2018" name="Biotechnol. Bioeng.">
        <title>A reference genome of the Chinese hamster based on a hybrid assembly strategy.</title>
        <authorList>
            <person name="Rupp O."/>
            <person name="MacDonald M.L."/>
            <person name="Li S."/>
            <person name="Dhiman H."/>
            <person name="Polson S."/>
            <person name="Griep S."/>
            <person name="Heffner K."/>
            <person name="Hernandez I."/>
            <person name="Brinkrolf K."/>
            <person name="Jadhav V."/>
            <person name="Samoudi M."/>
            <person name="Hao H."/>
            <person name="Kingham B."/>
            <person name="Goesmann A."/>
            <person name="Betenbaugh M.J."/>
            <person name="Lewis N.E."/>
            <person name="Borth N."/>
            <person name="Lee K.H."/>
        </authorList>
    </citation>
    <scope>NUCLEOTIDE SEQUENCE [LARGE SCALE GENOMIC DNA]</scope>
    <source>
        <strain evidence="13">17A/GY</strain>
    </source>
</reference>
<dbReference type="RefSeq" id="XP_003510038.1">
    <property type="nucleotide sequence ID" value="XM_003509990.5"/>
</dbReference>
<evidence type="ECO:0000313" key="14">
    <source>
        <dbReference type="RefSeq" id="XP_027281103.1"/>
    </source>
</evidence>
<dbReference type="PROSITE" id="PS50156">
    <property type="entry name" value="SSD"/>
    <property type="match status" value="1"/>
</dbReference>
<feature type="transmembrane region" description="Helical" evidence="11">
    <location>
        <begin position="385"/>
        <end position="404"/>
    </location>
</feature>
<evidence type="ECO:0000256" key="6">
    <source>
        <dbReference type="ARBA" id="ARBA00023180"/>
    </source>
</evidence>
<dbReference type="AlphaFoldDB" id="A0A9J7GEU3"/>
<reference evidence="13" key="2">
    <citation type="journal article" date="2020" name="Biotechnol. Bioeng.">
        <title>Chromosome-scale scaffolds for the Chinese hamster reference genome assembly to facilitate the study of the CHO epigenome.</title>
        <authorList>
            <person name="Hilliard W."/>
            <person name="MacDonald M."/>
            <person name="Lee K.H."/>
        </authorList>
    </citation>
    <scope>NUCLEOTIDE SEQUENCE [LARGE SCALE GENOMIC DNA]</scope>
    <source>
        <strain evidence="13">17A/GY</strain>
    </source>
</reference>
<comment type="function">
    <text evidence="7">May play a role in sperm development or sperm function. However, does not appear to have an essential role in spermatogenesis or male fertility.</text>
</comment>
<feature type="transmembrane region" description="Helical" evidence="11">
    <location>
        <begin position="896"/>
        <end position="919"/>
    </location>
</feature>
<proteinExistence type="inferred from homology"/>
<dbReference type="InterPro" id="IPR003392">
    <property type="entry name" value="PTHD_SSD"/>
</dbReference>
<feature type="compositionally biased region" description="Basic and acidic residues" evidence="10">
    <location>
        <begin position="69"/>
        <end position="80"/>
    </location>
</feature>
<dbReference type="Gene3D" id="1.20.1640.10">
    <property type="entry name" value="Multidrug efflux transporter AcrB transmembrane domain"/>
    <property type="match status" value="2"/>
</dbReference>
<protein>
    <recommendedName>
        <fullName evidence="9">Patched domain-containing protein 3</fullName>
    </recommendedName>
</protein>
<keyword evidence="5 11" id="KW-0472">Membrane</keyword>
<feature type="transmembrane region" description="Helical" evidence="11">
    <location>
        <begin position="439"/>
        <end position="465"/>
    </location>
</feature>
<dbReference type="FunFam" id="1.20.1640.10:FF:000013">
    <property type="entry name" value="PaTched Related family"/>
    <property type="match status" value="1"/>
</dbReference>
<evidence type="ECO:0000256" key="7">
    <source>
        <dbReference type="ARBA" id="ARBA00057027"/>
    </source>
</evidence>
<evidence type="ECO:0000256" key="4">
    <source>
        <dbReference type="ARBA" id="ARBA00022989"/>
    </source>
</evidence>
<dbReference type="SUPFAM" id="SSF82866">
    <property type="entry name" value="Multidrug efflux transporter AcrB transmembrane domain"/>
    <property type="match status" value="2"/>
</dbReference>
<dbReference type="InterPro" id="IPR051697">
    <property type="entry name" value="Patched_domain-protein"/>
</dbReference>
<evidence type="ECO:0000256" key="10">
    <source>
        <dbReference type="SAM" id="MobiDB-lite"/>
    </source>
</evidence>
<feature type="transmembrane region" description="Helical" evidence="11">
    <location>
        <begin position="857"/>
        <end position="876"/>
    </location>
</feature>
<reference evidence="14" key="3">
    <citation type="submission" date="2025-08" db="UniProtKB">
        <authorList>
            <consortium name="RefSeq"/>
        </authorList>
    </citation>
    <scope>IDENTIFICATION</scope>
    <source>
        <strain evidence="14">17A/GY</strain>
        <tissue evidence="14">Liver</tissue>
    </source>
</reference>
<keyword evidence="2" id="KW-1003">Cell membrane</keyword>
<evidence type="ECO:0000313" key="13">
    <source>
        <dbReference type="Proteomes" id="UP001108280"/>
    </source>
</evidence>
<dbReference type="Pfam" id="PF02460">
    <property type="entry name" value="Patched"/>
    <property type="match status" value="1"/>
</dbReference>
<evidence type="ECO:0000256" key="3">
    <source>
        <dbReference type="ARBA" id="ARBA00022692"/>
    </source>
</evidence>
<accession>A0A9J7GEU3</accession>
<feature type="domain" description="SSD" evidence="12">
    <location>
        <begin position="382"/>
        <end position="539"/>
    </location>
</feature>
<name>A0A9J7GEU3_CRIGR</name>
<dbReference type="RefSeq" id="XP_027281103.1">
    <property type="nucleotide sequence ID" value="XM_027425302.2"/>
</dbReference>
<evidence type="ECO:0000256" key="2">
    <source>
        <dbReference type="ARBA" id="ARBA00022475"/>
    </source>
</evidence>
<evidence type="ECO:0000259" key="12">
    <source>
        <dbReference type="PROSITE" id="PS50156"/>
    </source>
</evidence>
<organism evidence="13 14">
    <name type="scientific">Cricetulus griseus</name>
    <name type="common">Chinese hamster</name>
    <name type="synonym">Cricetulus barabensis griseus</name>
    <dbReference type="NCBI Taxonomy" id="10029"/>
    <lineage>
        <taxon>Eukaryota</taxon>
        <taxon>Metazoa</taxon>
        <taxon>Chordata</taxon>
        <taxon>Craniata</taxon>
        <taxon>Vertebrata</taxon>
        <taxon>Euteleostomi</taxon>
        <taxon>Mammalia</taxon>
        <taxon>Eutheria</taxon>
        <taxon>Euarchontoglires</taxon>
        <taxon>Glires</taxon>
        <taxon>Rodentia</taxon>
        <taxon>Myomorpha</taxon>
        <taxon>Muroidea</taxon>
        <taxon>Cricetidae</taxon>
        <taxon>Cricetinae</taxon>
        <taxon>Cricetulus</taxon>
    </lineage>
</organism>
<keyword evidence="3 11" id="KW-0812">Transmembrane</keyword>
<evidence type="ECO:0000256" key="11">
    <source>
        <dbReference type="SAM" id="Phobius"/>
    </source>
</evidence>
<feature type="region of interest" description="Disordered" evidence="10">
    <location>
        <begin position="68"/>
        <end position="108"/>
    </location>
</feature>
<dbReference type="GO" id="GO:0097225">
    <property type="term" value="C:sperm midpiece"/>
    <property type="evidence" value="ECO:0007669"/>
    <property type="project" value="UniProtKB-ARBA"/>
</dbReference>
<dbReference type="CTD" id="374308"/>
<feature type="transmembrane region" description="Helical" evidence="11">
    <location>
        <begin position="926"/>
        <end position="946"/>
    </location>
</feature>
<comment type="similarity">
    <text evidence="1">Belongs to the patched family.</text>
</comment>
<dbReference type="InterPro" id="IPR000731">
    <property type="entry name" value="SSD"/>
</dbReference>
<dbReference type="Proteomes" id="UP001108280">
    <property type="component" value="Chromosome 7"/>
</dbReference>
<feature type="transmembrane region" description="Helical" evidence="11">
    <location>
        <begin position="516"/>
        <end position="539"/>
    </location>
</feature>
<feature type="region of interest" description="Disordered" evidence="10">
    <location>
        <begin position="18"/>
        <end position="42"/>
    </location>
</feature>
<keyword evidence="6" id="KW-0325">Glycoprotein</keyword>
<evidence type="ECO:0000256" key="9">
    <source>
        <dbReference type="ARBA" id="ARBA00074262"/>
    </source>
</evidence>
<keyword evidence="13" id="KW-1185">Reference proteome</keyword>
<dbReference type="PANTHER" id="PTHR10796:SF60">
    <property type="entry name" value="PATCHED DOMAIN-CONTAINING PROTEIN 3"/>
    <property type="match status" value="1"/>
</dbReference>
<gene>
    <name evidence="14" type="primary">Ptchd3</name>
</gene>
<dbReference type="GeneID" id="100752652"/>
<evidence type="ECO:0000256" key="5">
    <source>
        <dbReference type="ARBA" id="ARBA00023136"/>
    </source>
</evidence>
<dbReference type="OrthoDB" id="6510177at2759"/>
<evidence type="ECO:0000256" key="1">
    <source>
        <dbReference type="ARBA" id="ARBA00005585"/>
    </source>
</evidence>
<dbReference type="KEGG" id="cge:100752652"/>
<evidence type="ECO:0000256" key="8">
    <source>
        <dbReference type="ARBA" id="ARBA00060429"/>
    </source>
</evidence>
<dbReference type="GO" id="GO:0016020">
    <property type="term" value="C:membrane"/>
    <property type="evidence" value="ECO:0007669"/>
    <property type="project" value="InterPro"/>
</dbReference>
<feature type="transmembrane region" description="Helical" evidence="11">
    <location>
        <begin position="411"/>
        <end position="433"/>
    </location>
</feature>
<sequence length="949" mass="106260">MSLTLTLEQTRTWKVTSATCSQPLPPASGHPSSQRSLGPRPLGCKPLGSSSCEQLHCDMISSKVAPRAEGQREMLSEGRLEAAPPSEAGPSWAAGPPSERLPPLGQEAPPPLRCHTDCLEAPLSRCFLRLGASVGTHPWLFLLGPALLTAALGTGLLFLPKEKENLEEQYTPIGSPAKAERRFVQSHFSTNDTYRFSASRTSSEANFASILVVSLTNSLLEPRIFTEVSKLDRAVQALKVVQENGTQILYKEVCAKYKTLCVPPNPLLHAWQHNSTLDLSNLMFPIHNLPNRLIYLAGFFGGNVLGETMGKNQRLVESRAMRLLYYLKTEDPEDSERSKAWLTHFLDHFKDMKSTLSLEQTEVVYFTSLSRQLEFEATSKTVIPLFHLAYILIILFAVVSCFRLDCVRSKMLVAVFGVFSVAMSVVSGFGLMLHIGVPFVIIVANSPFLILGVGVDDMFIMISAWQKTSLTENIRERLSNAYSKVAVSITITTVTNVLAFYTGITSSFRSVQYFCIYTGTTLLFCYFYNITCFGAIMALDGKREITCFRWLEKPDQKYASLKKSCCVPFGSAPDEHGEDKHPMNLFFRDYFGPFLTTAKAKFFVVLIYIFYIVSSIYGCFQVQEGLDLRNLASDDSYITPYFNVEEDYFSDYGPRVMVIVTESVNYWDGDVRQKLDKCMLKFEENEYVDKNLTEFWLGAYIQYMNSSGNDPNDKNTFMNNISGFLKMYPVFTFDVNISSSNEITSSRGFIQTVEVSSSSNKKRMLLQLRGIAENCEVPLMVYNQAFIYFDQYAAIIENTVRNIMVASTAMLIVSLLLIPHPVCSLWVTFAIASVIVGVTGFMAFWNVNLDSISMINLVICIGFSFDFSAHISYAFVSSTETSVNKKSIEALYMLGYPVLQSAISTIIGVCVLSAAKAYIFRTFFKIMFLVMFFGAAHGLVFIPVFLTFF</sequence>
<feature type="transmembrane region" description="Helical" evidence="11">
    <location>
        <begin position="824"/>
        <end position="845"/>
    </location>
</feature>
<dbReference type="PANTHER" id="PTHR10796">
    <property type="entry name" value="PATCHED-RELATED"/>
    <property type="match status" value="1"/>
</dbReference>
<feature type="transmembrane region" description="Helical" evidence="11">
    <location>
        <begin position="485"/>
        <end position="504"/>
    </location>
</feature>
<keyword evidence="4 11" id="KW-1133">Transmembrane helix</keyword>
<comment type="subcellular location">
    <subcellularLocation>
        <location evidence="8">Cell projection</location>
        <location evidence="8">Cilium</location>
        <location evidence="8">Flagellum membrane</location>
        <topology evidence="8">Multi-pass membrane protein</topology>
    </subcellularLocation>
</comment>